<dbReference type="EMBL" id="CP110615">
    <property type="protein sequence ID" value="UZJ25980.1"/>
    <property type="molecule type" value="Genomic_DNA"/>
</dbReference>
<dbReference type="RefSeq" id="WP_265384084.1">
    <property type="nucleotide sequence ID" value="NZ_CP110615.1"/>
</dbReference>
<evidence type="ECO:0008006" key="4">
    <source>
        <dbReference type="Google" id="ProtNLM"/>
    </source>
</evidence>
<feature type="region of interest" description="Disordered" evidence="1">
    <location>
        <begin position="1"/>
        <end position="21"/>
    </location>
</feature>
<dbReference type="Proteomes" id="UP001164965">
    <property type="component" value="Chromosome"/>
</dbReference>
<dbReference type="SUPFAM" id="SSF50346">
    <property type="entry name" value="PRC-barrel domain"/>
    <property type="match status" value="2"/>
</dbReference>
<dbReference type="InterPro" id="IPR011033">
    <property type="entry name" value="PRC_barrel-like_sf"/>
</dbReference>
<gene>
    <name evidence="2" type="ORF">RHODO2019_05980</name>
</gene>
<accession>A0ABY6P2V9</accession>
<name>A0ABY6P2V9_9NOCA</name>
<reference evidence="2" key="1">
    <citation type="submission" date="2022-10" db="EMBL/GenBank/DDBJ databases">
        <title>Rhodococcus sp.75.</title>
        <authorList>
            <person name="Sun M."/>
        </authorList>
    </citation>
    <scope>NUCLEOTIDE SEQUENCE</scope>
    <source>
        <strain evidence="2">75</strain>
    </source>
</reference>
<evidence type="ECO:0000256" key="1">
    <source>
        <dbReference type="SAM" id="MobiDB-lite"/>
    </source>
</evidence>
<dbReference type="Gene3D" id="2.30.30.240">
    <property type="entry name" value="PRC-barrel domain"/>
    <property type="match status" value="1"/>
</dbReference>
<organism evidence="2 3">
    <name type="scientific">Rhodococcus antarcticus</name>
    <dbReference type="NCBI Taxonomy" id="2987751"/>
    <lineage>
        <taxon>Bacteria</taxon>
        <taxon>Bacillati</taxon>
        <taxon>Actinomycetota</taxon>
        <taxon>Actinomycetes</taxon>
        <taxon>Mycobacteriales</taxon>
        <taxon>Nocardiaceae</taxon>
        <taxon>Rhodococcus</taxon>
    </lineage>
</organism>
<evidence type="ECO:0000313" key="3">
    <source>
        <dbReference type="Proteomes" id="UP001164965"/>
    </source>
</evidence>
<sequence length="254" mass="26464">MTATEPTAVPSTTPVATPSGSRTFTLGADARCRDGGAGTVTRVVVDPRTRAVTHLVVTPRHHRGGFGRLVPVGLVSTGPAGEEVVLDCTLEELATFPEAEEHHFLPGNEAYGGYGPAQALAWPYYYYGTGYVGGIGMGGSWTGDGLGVGMGGGPVLTTSETVPLGEVSVHRGDPVRTTDGNVGHLHGLVLGPDDRVSHLLLQEGHLWGRKQVAIPVSSVTSMDDGVAVRLTTRQVHDLPEITLLPHPAAEAASR</sequence>
<keyword evidence="3" id="KW-1185">Reference proteome</keyword>
<evidence type="ECO:0000313" key="2">
    <source>
        <dbReference type="EMBL" id="UZJ25980.1"/>
    </source>
</evidence>
<feature type="compositionally biased region" description="Low complexity" evidence="1">
    <location>
        <begin position="1"/>
        <end position="19"/>
    </location>
</feature>
<proteinExistence type="predicted"/>
<protein>
    <recommendedName>
        <fullName evidence="4">PRC-barrel domain-containing protein</fullName>
    </recommendedName>
</protein>